<comment type="caution">
    <text evidence="1">The sequence shown here is derived from an EMBL/GenBank/DDBJ whole genome shotgun (WGS) entry which is preliminary data.</text>
</comment>
<protein>
    <submittedName>
        <fullName evidence="1">Uncharacterized protein</fullName>
    </submittedName>
</protein>
<proteinExistence type="predicted"/>
<accession>A0A256IK12</accession>
<evidence type="ECO:0000313" key="1">
    <source>
        <dbReference type="EMBL" id="OYR56865.1"/>
    </source>
</evidence>
<reference evidence="1 2" key="1">
    <citation type="journal article" date="2014" name="Front. Microbiol.">
        <title>Population and genomic analysis of the genus Halorubrum.</title>
        <authorList>
            <person name="Fullmer M.S."/>
            <person name="Soucy S.M."/>
            <person name="Swithers K.S."/>
            <person name="Makkay A.M."/>
            <person name="Wheeler R."/>
            <person name="Ventosa A."/>
            <person name="Gogarten J.P."/>
            <person name="Papke R.T."/>
        </authorList>
    </citation>
    <scope>NUCLEOTIDE SEQUENCE [LARGE SCALE GENOMIC DNA]</scope>
    <source>
        <strain evidence="1 2">LD3</strain>
    </source>
</reference>
<dbReference type="AlphaFoldDB" id="A0A256IK12"/>
<gene>
    <name evidence="1" type="ORF">DJ83_18475</name>
</gene>
<organism evidence="1 2">
    <name type="scientific">Halorubrum ezzemoulense</name>
    <name type="common">Halorubrum chaoviator</name>
    <dbReference type="NCBI Taxonomy" id="337243"/>
    <lineage>
        <taxon>Archaea</taxon>
        <taxon>Methanobacteriati</taxon>
        <taxon>Methanobacteriota</taxon>
        <taxon>Stenosarchaea group</taxon>
        <taxon>Halobacteria</taxon>
        <taxon>Halobacteriales</taxon>
        <taxon>Haloferacaceae</taxon>
        <taxon>Halorubrum</taxon>
    </lineage>
</organism>
<sequence>MIRDVEDRGFDIEAASTVNQKREPVTHVVDERFPSYVERSTRRPAFGQRRELAFVEILFGHNPHVEELG</sequence>
<dbReference type="Proteomes" id="UP000216409">
    <property type="component" value="Unassembled WGS sequence"/>
</dbReference>
<dbReference type="EMBL" id="NHOW01000231">
    <property type="protein sequence ID" value="OYR56865.1"/>
    <property type="molecule type" value="Genomic_DNA"/>
</dbReference>
<name>A0A256IK12_HALEZ</name>
<evidence type="ECO:0000313" key="2">
    <source>
        <dbReference type="Proteomes" id="UP000216409"/>
    </source>
</evidence>